<dbReference type="Gene3D" id="2.40.70.10">
    <property type="entry name" value="Acid Proteases"/>
    <property type="match status" value="1"/>
</dbReference>
<evidence type="ECO:0000313" key="2">
    <source>
        <dbReference type="Proteomes" id="UP000266723"/>
    </source>
</evidence>
<dbReference type="InterPro" id="IPR021109">
    <property type="entry name" value="Peptidase_aspartic_dom_sf"/>
</dbReference>
<name>A0ABQ7DBF5_BRACR</name>
<protein>
    <submittedName>
        <fullName evidence="1">Uncharacterized protein</fullName>
    </submittedName>
</protein>
<dbReference type="EMBL" id="QGKV02000759">
    <property type="protein sequence ID" value="KAF3568934.1"/>
    <property type="molecule type" value="Genomic_DNA"/>
</dbReference>
<reference evidence="1 2" key="1">
    <citation type="journal article" date="2020" name="BMC Genomics">
        <title>Intraspecific diversification of the crop wild relative Brassica cretica Lam. using demographic model selection.</title>
        <authorList>
            <person name="Kioukis A."/>
            <person name="Michalopoulou V.A."/>
            <person name="Briers L."/>
            <person name="Pirintsos S."/>
            <person name="Studholme D.J."/>
            <person name="Pavlidis P."/>
            <person name="Sarris P.F."/>
        </authorList>
    </citation>
    <scope>NUCLEOTIDE SEQUENCE [LARGE SCALE GENOMIC DNA]</scope>
    <source>
        <strain evidence="2">cv. PFS-1207/04</strain>
    </source>
</reference>
<dbReference type="Proteomes" id="UP000266723">
    <property type="component" value="Unassembled WGS sequence"/>
</dbReference>
<proteinExistence type="predicted"/>
<comment type="caution">
    <text evidence="1">The sequence shown here is derived from an EMBL/GenBank/DDBJ whole genome shotgun (WGS) entry which is preliminary data.</text>
</comment>
<dbReference type="PANTHER" id="PTHR33067">
    <property type="entry name" value="RNA-DIRECTED DNA POLYMERASE-RELATED"/>
    <property type="match status" value="1"/>
</dbReference>
<dbReference type="PANTHER" id="PTHR33067:SF31">
    <property type="entry name" value="RNA-DIRECTED DNA POLYMERASE"/>
    <property type="match status" value="1"/>
</dbReference>
<sequence length="474" mass="54300">MIRRWIVSQRVPMDQPFEEAYFTHRMWMFFRETKETEEDIRRMFHQVKDKMRQRITRKKKIDPRKFAVPCLIGAIDYPSALCDRSPSVSILPKVIADHLGLNIEPSEDSFTFVDCSQRNSGGIIRNLEVQIGNALVPVVFHVLDIKLNWNSSLLLGITFMATLGAVSDMQTNNLCLTLIDPTVYYDQIEASIDTQPEASIDEKSEAAINKELEASIDSNPSYEIDDFPKGSINSWENDYYQPSLTIQTATLSKRKISEMEPDEYDEDYREEEIIEYCGLAMEEEGVLKSSHETRGKTSIDENHKTSIDIHQTTKLDARAEDDANFGSLRVDEFGIFRDSEGQARTLDGLVIQISKDVADIIARARESENLLIQKNKAENTSSIDKRGQPSFDGLFEFGQRTYDSSDGIIIHVFGEDIREIMERATMEGKNHICLPEHAEKFTRTMPVPNTYSRAYIDDMVHEIYRAQEMLLDES</sequence>
<keyword evidence="2" id="KW-1185">Reference proteome</keyword>
<gene>
    <name evidence="1" type="ORF">DY000_02015515</name>
</gene>
<evidence type="ECO:0000313" key="1">
    <source>
        <dbReference type="EMBL" id="KAF3568934.1"/>
    </source>
</evidence>
<accession>A0ABQ7DBF5</accession>
<organism evidence="1 2">
    <name type="scientific">Brassica cretica</name>
    <name type="common">Mustard</name>
    <dbReference type="NCBI Taxonomy" id="69181"/>
    <lineage>
        <taxon>Eukaryota</taxon>
        <taxon>Viridiplantae</taxon>
        <taxon>Streptophyta</taxon>
        <taxon>Embryophyta</taxon>
        <taxon>Tracheophyta</taxon>
        <taxon>Spermatophyta</taxon>
        <taxon>Magnoliopsida</taxon>
        <taxon>eudicotyledons</taxon>
        <taxon>Gunneridae</taxon>
        <taxon>Pentapetalae</taxon>
        <taxon>rosids</taxon>
        <taxon>malvids</taxon>
        <taxon>Brassicales</taxon>
        <taxon>Brassicaceae</taxon>
        <taxon>Brassiceae</taxon>
        <taxon>Brassica</taxon>
    </lineage>
</organism>